<dbReference type="FunFam" id="3.40.140.10:FF:000011">
    <property type="entry name" value="tRNA-specific adenosine deaminase"/>
    <property type="match status" value="1"/>
</dbReference>
<evidence type="ECO:0000256" key="2">
    <source>
        <dbReference type="ARBA" id="ARBA00022723"/>
    </source>
</evidence>
<dbReference type="GO" id="GO:0006152">
    <property type="term" value="P:purine nucleoside catabolic process"/>
    <property type="evidence" value="ECO:0007669"/>
    <property type="project" value="TreeGrafter"/>
</dbReference>
<evidence type="ECO:0000313" key="7">
    <source>
        <dbReference type="Proteomes" id="UP000067625"/>
    </source>
</evidence>
<dbReference type="InterPro" id="IPR016192">
    <property type="entry name" value="APOBEC/CMP_deaminase_Zn-bd"/>
</dbReference>
<dbReference type="PANTHER" id="PTHR11079">
    <property type="entry name" value="CYTOSINE DEAMINASE FAMILY MEMBER"/>
    <property type="match status" value="1"/>
</dbReference>
<dbReference type="InterPro" id="IPR002125">
    <property type="entry name" value="CMP_dCMP_dom"/>
</dbReference>
<feature type="domain" description="CMP/dCMP-type deaminase" evidence="5">
    <location>
        <begin position="1"/>
        <end position="114"/>
    </location>
</feature>
<dbReference type="InterPro" id="IPR016193">
    <property type="entry name" value="Cytidine_deaminase-like"/>
</dbReference>
<keyword evidence="4" id="KW-0862">Zinc</keyword>
<dbReference type="PANTHER" id="PTHR11079:SF161">
    <property type="entry name" value="CMP_DCMP-TYPE DEAMINASE DOMAIN-CONTAINING PROTEIN"/>
    <property type="match status" value="1"/>
</dbReference>
<reference evidence="7" key="1">
    <citation type="submission" date="2015-08" db="EMBL/GenBank/DDBJ databases">
        <title>Genome sequencing project for genomic taxonomy and phylogenomics of Bacillus-like bacteria.</title>
        <authorList>
            <person name="Liu B."/>
            <person name="Wang J."/>
            <person name="Zhu Y."/>
            <person name="Liu G."/>
            <person name="Chen Q."/>
            <person name="Chen Z."/>
            <person name="Lan J."/>
            <person name="Che J."/>
            <person name="Ge C."/>
            <person name="Shi H."/>
            <person name="Pan Z."/>
            <person name="Liu X."/>
        </authorList>
    </citation>
    <scope>NUCLEOTIDE SEQUENCE [LARGE SCALE GENOMIC DNA]</scope>
    <source>
        <strain evidence="7">FJAT-4402</strain>
    </source>
</reference>
<reference evidence="6 7" key="2">
    <citation type="journal article" date="2016" name="Int. J. Syst. Evol. Microbiol.">
        <title>Bacillus gobiensis sp. nov., isolated from a soil sample.</title>
        <authorList>
            <person name="Liu B."/>
            <person name="Liu G.H."/>
            <person name="Cetin S."/>
            <person name="Schumann P."/>
            <person name="Pan Z.Z."/>
            <person name="Chen Q.Q."/>
        </authorList>
    </citation>
    <scope>NUCLEOTIDE SEQUENCE [LARGE SCALE GENOMIC DNA]</scope>
    <source>
        <strain evidence="6 7">FJAT-4402</strain>
    </source>
</reference>
<evidence type="ECO:0000256" key="4">
    <source>
        <dbReference type="ARBA" id="ARBA00022833"/>
    </source>
</evidence>
<dbReference type="EMBL" id="CP012600">
    <property type="protein sequence ID" value="ALC80832.1"/>
    <property type="molecule type" value="Genomic_DNA"/>
</dbReference>
<proteinExistence type="inferred from homology"/>
<dbReference type="PATRIC" id="fig|1441095.3.peg.868"/>
<dbReference type="STRING" id="1441095.AM592_03950"/>
<dbReference type="Gene3D" id="3.40.140.10">
    <property type="entry name" value="Cytidine Deaminase, domain 2"/>
    <property type="match status" value="1"/>
</dbReference>
<dbReference type="AlphaFoldDB" id="A0A0M3R952"/>
<protein>
    <submittedName>
        <fullName evidence="6">Guanine deaminase</fullName>
    </submittedName>
</protein>
<gene>
    <name evidence="6" type="ORF">AM592_03950</name>
</gene>
<name>A0A0M3R952_9BACI</name>
<keyword evidence="2" id="KW-0479">Metal-binding</keyword>
<comment type="similarity">
    <text evidence="1">Belongs to the cytidine and deoxycytidylate deaminase family.</text>
</comment>
<evidence type="ECO:0000259" key="5">
    <source>
        <dbReference type="PROSITE" id="PS51747"/>
    </source>
</evidence>
<evidence type="ECO:0000256" key="3">
    <source>
        <dbReference type="ARBA" id="ARBA00022801"/>
    </source>
</evidence>
<dbReference type="CDD" id="cd01285">
    <property type="entry name" value="nucleoside_deaminase"/>
    <property type="match status" value="1"/>
</dbReference>
<dbReference type="PROSITE" id="PS51747">
    <property type="entry name" value="CYT_DCMP_DEAMINASES_2"/>
    <property type="match status" value="1"/>
</dbReference>
<dbReference type="Proteomes" id="UP000067625">
    <property type="component" value="Chromosome"/>
</dbReference>
<dbReference type="GO" id="GO:0047974">
    <property type="term" value="F:guanosine deaminase activity"/>
    <property type="evidence" value="ECO:0007669"/>
    <property type="project" value="TreeGrafter"/>
</dbReference>
<keyword evidence="3" id="KW-0378">Hydrolase</keyword>
<dbReference type="SUPFAM" id="SSF53927">
    <property type="entry name" value="Cytidine deaminase-like"/>
    <property type="match status" value="1"/>
</dbReference>
<dbReference type="PROSITE" id="PS00903">
    <property type="entry name" value="CYT_DCMP_DEAMINASES_1"/>
    <property type="match status" value="1"/>
</dbReference>
<dbReference type="GO" id="GO:0008270">
    <property type="term" value="F:zinc ion binding"/>
    <property type="evidence" value="ECO:0007669"/>
    <property type="project" value="InterPro"/>
</dbReference>
<dbReference type="OrthoDB" id="9802676at2"/>
<keyword evidence="7" id="KW-1185">Reference proteome</keyword>
<evidence type="ECO:0000256" key="1">
    <source>
        <dbReference type="ARBA" id="ARBA00006576"/>
    </source>
</evidence>
<dbReference type="RefSeq" id="WP_053602577.1">
    <property type="nucleotide sequence ID" value="NZ_CP012600.1"/>
</dbReference>
<accession>A0A0M3R952</accession>
<evidence type="ECO:0000313" key="6">
    <source>
        <dbReference type="EMBL" id="ALC80832.1"/>
    </source>
</evidence>
<sequence>MTHELFLQRAIELAVSGVNSGKGGPFGAVIVKNGKIIAEGQNNVTSSNDPTAHAEVTAIREACKALGEYQLDDCILYTSSEPCPMCLGAIYWARPKKVYFAAKHEDAAHAGFDDSFIYDEIAKPHESRKIVFHELNLENKMAPFESWAQYENKKEY</sequence>
<organism evidence="6 7">
    <name type="scientific">Bacillus gobiensis</name>
    <dbReference type="NCBI Taxonomy" id="1441095"/>
    <lineage>
        <taxon>Bacteria</taxon>
        <taxon>Bacillati</taxon>
        <taxon>Bacillota</taxon>
        <taxon>Bacilli</taxon>
        <taxon>Bacillales</taxon>
        <taxon>Bacillaceae</taxon>
        <taxon>Bacillus</taxon>
    </lineage>
</organism>
<dbReference type="Pfam" id="PF00383">
    <property type="entry name" value="dCMP_cyt_deam_1"/>
    <property type="match status" value="1"/>
</dbReference>